<evidence type="ECO:0000313" key="3">
    <source>
        <dbReference type="Proteomes" id="UP000256645"/>
    </source>
</evidence>
<name>A0A3D8QFX6_9HELO</name>
<feature type="region of interest" description="Disordered" evidence="1">
    <location>
        <begin position="321"/>
        <end position="388"/>
    </location>
</feature>
<evidence type="ECO:0008006" key="4">
    <source>
        <dbReference type="Google" id="ProtNLM"/>
    </source>
</evidence>
<feature type="compositionally biased region" description="Polar residues" evidence="1">
    <location>
        <begin position="865"/>
        <end position="877"/>
    </location>
</feature>
<comment type="caution">
    <text evidence="2">The sequence shown here is derived from an EMBL/GenBank/DDBJ whole genome shotgun (WGS) entry which is preliminary data.</text>
</comment>
<proteinExistence type="predicted"/>
<accession>A0A3D8QFX6</accession>
<evidence type="ECO:0000313" key="2">
    <source>
        <dbReference type="EMBL" id="RDW60705.1"/>
    </source>
</evidence>
<dbReference type="PANTHER" id="PTHR38166">
    <property type="entry name" value="C2H2-TYPE DOMAIN-CONTAINING PROTEIN-RELATED"/>
    <property type="match status" value="1"/>
</dbReference>
<dbReference type="EMBL" id="PDLM01000015">
    <property type="protein sequence ID" value="RDW60705.1"/>
    <property type="molecule type" value="Genomic_DNA"/>
</dbReference>
<dbReference type="PANTHER" id="PTHR38166:SF1">
    <property type="entry name" value="C2H2-TYPE DOMAIN-CONTAINING PROTEIN"/>
    <property type="match status" value="1"/>
</dbReference>
<dbReference type="Proteomes" id="UP000256645">
    <property type="component" value="Unassembled WGS sequence"/>
</dbReference>
<keyword evidence="3" id="KW-1185">Reference proteome</keyword>
<dbReference type="OrthoDB" id="3558302at2759"/>
<feature type="compositionally biased region" description="Polar residues" evidence="1">
    <location>
        <begin position="321"/>
        <end position="336"/>
    </location>
</feature>
<dbReference type="STRING" id="1849047.A0A3D8QFX6"/>
<dbReference type="AlphaFoldDB" id="A0A3D8QFX6"/>
<gene>
    <name evidence="2" type="ORF">BP6252_12088</name>
</gene>
<evidence type="ECO:0000256" key="1">
    <source>
        <dbReference type="SAM" id="MobiDB-lite"/>
    </source>
</evidence>
<reference evidence="2 3" key="1">
    <citation type="journal article" date="2018" name="IMA Fungus">
        <title>IMA Genome-F 9: Draft genome sequence of Annulohypoxylon stygium, Aspergillus mulundensis, Berkeleyomyces basicola (syn. Thielaviopsis basicola), Ceratocystis smalleyi, two Cercospora beticola strains, Coleophoma cylindrospora, Fusarium fracticaudum, Phialophora cf. hyalina, and Morchella septimelata.</title>
        <authorList>
            <person name="Wingfield B.D."/>
            <person name="Bills G.F."/>
            <person name="Dong Y."/>
            <person name="Huang W."/>
            <person name="Nel W.J."/>
            <person name="Swalarsk-Parry B.S."/>
            <person name="Vaghefi N."/>
            <person name="Wilken P.M."/>
            <person name="An Z."/>
            <person name="de Beer Z.W."/>
            <person name="De Vos L."/>
            <person name="Chen L."/>
            <person name="Duong T.A."/>
            <person name="Gao Y."/>
            <person name="Hammerbacher A."/>
            <person name="Kikkert J.R."/>
            <person name="Li Y."/>
            <person name="Li H."/>
            <person name="Li K."/>
            <person name="Li Q."/>
            <person name="Liu X."/>
            <person name="Ma X."/>
            <person name="Naidoo K."/>
            <person name="Pethybridge S.J."/>
            <person name="Sun J."/>
            <person name="Steenkamp E.T."/>
            <person name="van der Nest M.A."/>
            <person name="van Wyk S."/>
            <person name="Wingfield M.J."/>
            <person name="Xiong C."/>
            <person name="Yue Q."/>
            <person name="Zhang X."/>
        </authorList>
    </citation>
    <scope>NUCLEOTIDE SEQUENCE [LARGE SCALE GENOMIC DNA]</scope>
    <source>
        <strain evidence="2 3">BP6252</strain>
    </source>
</reference>
<feature type="compositionally biased region" description="Polar residues" evidence="1">
    <location>
        <begin position="677"/>
        <end position="699"/>
    </location>
</feature>
<feature type="region of interest" description="Disordered" evidence="1">
    <location>
        <begin position="677"/>
        <end position="706"/>
    </location>
</feature>
<feature type="region of interest" description="Disordered" evidence="1">
    <location>
        <begin position="838"/>
        <end position="857"/>
    </location>
</feature>
<protein>
    <recommendedName>
        <fullName evidence="4">C2H2-type domain-containing protein</fullName>
    </recommendedName>
</protein>
<sequence>MAQDNFDKWFEIWEILFPDLPPPNTPWYEPQKVRPSELEDERPEWAYWQSLATDTEPISISGIEDDLYNQTEAENLHEVPNVNDTPSITSNYPSRVSTASSHLCMPLLDNNLPGGSSIPIKTERESCDFTTNDINHLNVDNEETPMAITGNTFIADTKLEIYEAEESENNVIQRPNNAYKPGIHNNSQTEAEYTMLQSIDIDLKAAINPPLEVHGLPGANSTFYPNHQTLYKESIEDFLGPNDNRNLIIHNTPLESERYIESNIERWLQEPVDTFEVTRLAVSDTLADVPELLPFAISLFESQKKLQDFALSPGVISCATEDTSAQSQTPPASQGPTGKRKAQSQRISLQSDRIPGEDTEDEEKEDPRQKRLKRGKYPEDGSRKEKFGCPFHKRHPTIYCLSKDPNLGTREQKKWSQCGGQGFPYLRHLIEEHLVRHQIFDCKYCFKQFDDANENLCHRLDGTCTSTEPRPGPRRDGIEPLQWQEIQKIHRKRTTRIYTDSDKWMEVWTVIFPEIPRPRDPWSSEVDDMVQLPASTSEIESLINTWKTLYQAEILANPDDIFDKETFDRLEKHLRRAFEMNYREREMNKHRVTSMPTPSCSSVVPSAPFSTVERGYDEALIAQSWNNSLDSRKTSIPSAPAPLGLASSPSYTRFLSSQVSGTPSAQEYHVEVPQPSNQVYQSARSNQSSSPLPSVQNLSYGPGGQLQRLEEPLNQSPSTAHYFGIESHVFNTPAQPTAVNQDNSHYGTAYLAPGNRHPTPQIQRIYNQNAMNVTDRKGPQEYDMFRPFPGSSVSFLSPAISGQDASQADLVRKAFSAAFSSFHKTMASSVPFVQSGDYSTAPSVQSMSPPSPQREIRQPDRDFAQESQPSGPNSVPQTFHRFNPESLATTGLGQNSLEGQVPESEMHQRQHFHASSRREAPQMYNDLPIIEYPIQGYPKNYNNSQDQRNLMSQPQQSISSVHQIQVQPPEQHVSDNSDLNNILGLNPGEIYETNFN</sequence>
<feature type="region of interest" description="Disordered" evidence="1">
    <location>
        <begin position="886"/>
        <end position="922"/>
    </location>
</feature>
<feature type="region of interest" description="Disordered" evidence="1">
    <location>
        <begin position="862"/>
        <end position="881"/>
    </location>
</feature>
<feature type="compositionally biased region" description="Basic and acidic residues" evidence="1">
    <location>
        <begin position="376"/>
        <end position="387"/>
    </location>
</feature>
<feature type="compositionally biased region" description="Polar residues" evidence="1">
    <location>
        <begin position="886"/>
        <end position="898"/>
    </location>
</feature>
<organism evidence="2 3">
    <name type="scientific">Coleophoma cylindrospora</name>
    <dbReference type="NCBI Taxonomy" id="1849047"/>
    <lineage>
        <taxon>Eukaryota</taxon>
        <taxon>Fungi</taxon>
        <taxon>Dikarya</taxon>
        <taxon>Ascomycota</taxon>
        <taxon>Pezizomycotina</taxon>
        <taxon>Leotiomycetes</taxon>
        <taxon>Helotiales</taxon>
        <taxon>Dermateaceae</taxon>
        <taxon>Coleophoma</taxon>
    </lineage>
</organism>